<dbReference type="Proteomes" id="UP000016922">
    <property type="component" value="Unassembled WGS sequence"/>
</dbReference>
<accession>S3D1Q8</accession>
<dbReference type="KEGG" id="glz:GLAREA_07620"/>
<dbReference type="HOGENOM" id="CLU_2333784_0_0_1"/>
<dbReference type="GeneID" id="19466673"/>
<dbReference type="EMBL" id="KE145359">
    <property type="protein sequence ID" value="EPE32487.1"/>
    <property type="molecule type" value="Genomic_DNA"/>
</dbReference>
<dbReference type="RefSeq" id="XP_008080499.1">
    <property type="nucleotide sequence ID" value="XM_008082308.1"/>
</dbReference>
<name>S3D1Q8_GLAL2</name>
<keyword evidence="2" id="KW-1185">Reference proteome</keyword>
<evidence type="ECO:0000313" key="1">
    <source>
        <dbReference type="EMBL" id="EPE32487.1"/>
    </source>
</evidence>
<sequence>MAAFQHQVDHKISAAVTDTRVLTLLNWIHDPPFEATKASGNTASFCHTFDAVARNESTANGCRDDKSRVMDISDEEELHMKISSLWSSISPLAAVLSS</sequence>
<reference evidence="1 2" key="1">
    <citation type="journal article" date="2013" name="BMC Genomics">
        <title>Genomics-driven discovery of the pneumocandin biosynthetic gene cluster in the fungus Glarea lozoyensis.</title>
        <authorList>
            <person name="Chen L."/>
            <person name="Yue Q."/>
            <person name="Zhang X."/>
            <person name="Xiang M."/>
            <person name="Wang C."/>
            <person name="Li S."/>
            <person name="Che Y."/>
            <person name="Ortiz-Lopez F.J."/>
            <person name="Bills G.F."/>
            <person name="Liu X."/>
            <person name="An Z."/>
        </authorList>
    </citation>
    <scope>NUCLEOTIDE SEQUENCE [LARGE SCALE GENOMIC DNA]</scope>
    <source>
        <strain evidence="2">ATCC 20868 / MF5171</strain>
    </source>
</reference>
<organism evidence="1 2">
    <name type="scientific">Glarea lozoyensis (strain ATCC 20868 / MF5171)</name>
    <dbReference type="NCBI Taxonomy" id="1116229"/>
    <lineage>
        <taxon>Eukaryota</taxon>
        <taxon>Fungi</taxon>
        <taxon>Dikarya</taxon>
        <taxon>Ascomycota</taxon>
        <taxon>Pezizomycotina</taxon>
        <taxon>Leotiomycetes</taxon>
        <taxon>Helotiales</taxon>
        <taxon>Helotiaceae</taxon>
        <taxon>Glarea</taxon>
    </lineage>
</organism>
<gene>
    <name evidence="1" type="ORF">GLAREA_07620</name>
</gene>
<evidence type="ECO:0000313" key="2">
    <source>
        <dbReference type="Proteomes" id="UP000016922"/>
    </source>
</evidence>
<protein>
    <submittedName>
        <fullName evidence="1">Uncharacterized protein</fullName>
    </submittedName>
</protein>
<dbReference type="AlphaFoldDB" id="S3D1Q8"/>
<proteinExistence type="predicted"/>